<proteinExistence type="predicted"/>
<dbReference type="Pfam" id="PF21825">
    <property type="entry name" value="crAss001_48"/>
    <property type="match status" value="1"/>
</dbReference>
<name>A0A5Y2MZ22_SALHA</name>
<dbReference type="InterPro" id="IPR054052">
    <property type="entry name" value="Y16Q-like"/>
</dbReference>
<organism evidence="1">
    <name type="scientific">Salmonella hadar</name>
    <dbReference type="NCBI Taxonomy" id="149385"/>
    <lineage>
        <taxon>Bacteria</taxon>
        <taxon>Pseudomonadati</taxon>
        <taxon>Pseudomonadota</taxon>
        <taxon>Gammaproteobacteria</taxon>
        <taxon>Enterobacterales</taxon>
        <taxon>Enterobacteriaceae</taxon>
        <taxon>Salmonella</taxon>
    </lineage>
</organism>
<protein>
    <submittedName>
        <fullName evidence="1">Uncharacterized protein</fullName>
    </submittedName>
</protein>
<evidence type="ECO:0000313" key="1">
    <source>
        <dbReference type="EMBL" id="ECF1314240.1"/>
    </source>
</evidence>
<dbReference type="EMBL" id="AAIKEG010000019">
    <property type="protein sequence ID" value="ECF1314240.1"/>
    <property type="molecule type" value="Genomic_DNA"/>
</dbReference>
<dbReference type="AlphaFoldDB" id="A0A5Y2MZ22"/>
<gene>
    <name evidence="1" type="ORF">E0557_20295</name>
</gene>
<accession>A0A5Y2MZ22</accession>
<comment type="caution">
    <text evidence="1">The sequence shown here is derived from an EMBL/GenBank/DDBJ whole genome shotgun (WGS) entry which is preliminary data.</text>
</comment>
<dbReference type="Proteomes" id="UP000839877">
    <property type="component" value="Unassembled WGS sequence"/>
</dbReference>
<reference evidence="1" key="1">
    <citation type="submission" date="2019-03" db="EMBL/GenBank/DDBJ databases">
        <authorList>
            <person name="Ashton P.M."/>
            <person name="Dallman T."/>
            <person name="Nair S."/>
            <person name="De Pinna E."/>
            <person name="Peters T."/>
            <person name="Grant K."/>
        </authorList>
    </citation>
    <scope>NUCLEOTIDE SEQUENCE [LARGE SCALE GENOMIC DNA]</scope>
    <source>
        <strain evidence="1">278089</strain>
    </source>
</reference>
<sequence>MKPTNKERSVTKTYLPHQQRVIEEQDDLSRRIFKLECFTATEIFSRLPHVDRNMLIKQLDTMKAYELILRARIARF</sequence>